<dbReference type="NCBIfam" id="TIGR00361">
    <property type="entry name" value="ComEC_Rec2"/>
    <property type="match status" value="1"/>
</dbReference>
<sequence>MDRGIIAAIIAMLLVLYSYQPLLTFGCIALACLLLLVLMLRIPALRSGVLVGGLLCGIVWGYGNVCLSQPSNLFALAHAFRFARAYTITDISEQYGSASEPVWRIHAQDLQGRDSLFYWRAEAAQQPPEIGDRWWFTVKIGADNRRYNSPSQAPQRTLIRQRIYSLGQILQAERLRAGNSVRQRLQRALVSSELQQPGLLMALLIGERYAIPYTLKRQWQRLGLAHALAISGLHLALVAALVLRLGYVVLLRLSAWCGAATERLPVRTYCEAAALTIAFGYAAIAGFPISAIRALTMLSCLFMHRWLGLKTSGWRILLRSMGLMLCIDPLAPLDGGFWLSVIAVAVLFLSYWRAPRLHSVARLVYLQATLTIGMAPLTLSLFGGVSSIALLTNLLVLPVLSSFTLPLALFGTLLTFAFPSASAAIWQLAEQPLLWLQPWLAHLASESWVWIDRRTSGYIVWLALGCLWFLPLHWRWRLLLSVGYSGYLAVNQWGQSDVMKLHLLAVGHGQAIVIERNNAALLIDVGWAAESGYSIAASEIDPWLVARGLWPELAMISHTDTDHSGGYRYLAQRYPNLHWLGRPSETPCQQGQQGVWHQLQWRILWPVTALPDSWQENNRSCVVQLRFGHFTMLIPGDLQALGEYWLMRQQRDQLSSDLLVLGHHGSRNASSEQWLDAVAPQVVLNSSARYSRFHFPNAVIEQRVEQRGHTLWDSGKYGQITVWSDGLHWRLTTPAEPSQRHWFE</sequence>
<feature type="transmembrane region" description="Helical" evidence="6">
    <location>
        <begin position="223"/>
        <end position="243"/>
    </location>
</feature>
<dbReference type="Proteomes" id="UP000287996">
    <property type="component" value="Unassembled WGS sequence"/>
</dbReference>
<dbReference type="PROSITE" id="PS51257">
    <property type="entry name" value="PROKAR_LIPOPROTEIN"/>
    <property type="match status" value="1"/>
</dbReference>
<gene>
    <name evidence="9" type="ORF">CWI84_01730</name>
</gene>
<evidence type="ECO:0000313" key="10">
    <source>
        <dbReference type="Proteomes" id="UP000287996"/>
    </source>
</evidence>
<evidence type="ECO:0000259" key="8">
    <source>
        <dbReference type="Pfam" id="PF03772"/>
    </source>
</evidence>
<dbReference type="NCBIfam" id="TIGR00360">
    <property type="entry name" value="ComEC_N-term"/>
    <property type="match status" value="1"/>
</dbReference>
<protein>
    <submittedName>
        <fullName evidence="9">DNA internalization-related competence protein ComEC/Rec2</fullName>
    </submittedName>
</protein>
<comment type="subcellular location">
    <subcellularLocation>
        <location evidence="1">Cell membrane</location>
        <topology evidence="1">Multi-pass membrane protein</topology>
    </subcellularLocation>
</comment>
<evidence type="ECO:0000256" key="6">
    <source>
        <dbReference type="SAM" id="Phobius"/>
    </source>
</evidence>
<evidence type="ECO:0000256" key="4">
    <source>
        <dbReference type="ARBA" id="ARBA00022989"/>
    </source>
</evidence>
<keyword evidence="4 6" id="KW-1133">Transmembrane helix</keyword>
<feature type="transmembrane region" description="Helical" evidence="6">
    <location>
        <begin position="403"/>
        <end position="426"/>
    </location>
</feature>
<proteinExistence type="predicted"/>
<organism evidence="9 10">
    <name type="scientific">Idiomarina tyrosinivorans</name>
    <dbReference type="NCBI Taxonomy" id="1445662"/>
    <lineage>
        <taxon>Bacteria</taxon>
        <taxon>Pseudomonadati</taxon>
        <taxon>Pseudomonadota</taxon>
        <taxon>Gammaproteobacteria</taxon>
        <taxon>Alteromonadales</taxon>
        <taxon>Idiomarinaceae</taxon>
        <taxon>Idiomarina</taxon>
    </lineage>
</organism>
<accession>A0A432ZUE1</accession>
<dbReference type="InterPro" id="IPR004797">
    <property type="entry name" value="Competence_ComEC/Rec2"/>
</dbReference>
<name>A0A432ZUE1_9GAMM</name>
<feature type="transmembrane region" description="Helical" evidence="6">
    <location>
        <begin position="44"/>
        <end position="63"/>
    </location>
</feature>
<feature type="transmembrane region" description="Helical" evidence="6">
    <location>
        <begin position="272"/>
        <end position="292"/>
    </location>
</feature>
<dbReference type="GO" id="GO:0030420">
    <property type="term" value="P:establishment of competence for transformation"/>
    <property type="evidence" value="ECO:0007669"/>
    <property type="project" value="InterPro"/>
</dbReference>
<dbReference type="SUPFAM" id="SSF56281">
    <property type="entry name" value="Metallo-hydrolase/oxidoreductase"/>
    <property type="match status" value="1"/>
</dbReference>
<reference evidence="9 10" key="1">
    <citation type="journal article" date="2011" name="Front. Microbiol.">
        <title>Genomic signatures of strain selection and enhancement in Bacillus atrophaeus var. globigii, a historical biowarfare simulant.</title>
        <authorList>
            <person name="Gibbons H.S."/>
            <person name="Broomall S.M."/>
            <person name="McNew L.A."/>
            <person name="Daligault H."/>
            <person name="Chapman C."/>
            <person name="Bruce D."/>
            <person name="Karavis M."/>
            <person name="Krepps M."/>
            <person name="McGregor P.A."/>
            <person name="Hong C."/>
            <person name="Park K.H."/>
            <person name="Akmal A."/>
            <person name="Feldman A."/>
            <person name="Lin J.S."/>
            <person name="Chang W.E."/>
            <person name="Higgs B.W."/>
            <person name="Demirev P."/>
            <person name="Lindquist J."/>
            <person name="Liem A."/>
            <person name="Fochler E."/>
            <person name="Read T.D."/>
            <person name="Tapia R."/>
            <person name="Johnson S."/>
            <person name="Bishop-Lilly K.A."/>
            <person name="Detter C."/>
            <person name="Han C."/>
            <person name="Sozhamannan S."/>
            <person name="Rosenzweig C.N."/>
            <person name="Skowronski E.W."/>
        </authorList>
    </citation>
    <scope>NUCLEOTIDE SEQUENCE [LARGE SCALE GENOMIC DNA]</scope>
    <source>
        <strain evidence="9 10">CC-PW-9</strain>
    </source>
</reference>
<feature type="domain" description="Metallo-beta-lactamase" evidence="7">
    <location>
        <begin position="507"/>
        <end position="667"/>
    </location>
</feature>
<feature type="domain" description="ComEC/Rec2-related protein" evidence="8">
    <location>
        <begin position="203"/>
        <end position="473"/>
    </location>
</feature>
<dbReference type="AlphaFoldDB" id="A0A432ZUE1"/>
<dbReference type="InterPro" id="IPR036866">
    <property type="entry name" value="RibonucZ/Hydroxyglut_hydro"/>
</dbReference>
<evidence type="ECO:0000313" key="9">
    <source>
        <dbReference type="EMBL" id="RUO81503.1"/>
    </source>
</evidence>
<dbReference type="Pfam" id="PF00753">
    <property type="entry name" value="Lactamase_B"/>
    <property type="match status" value="1"/>
</dbReference>
<dbReference type="RefSeq" id="WP_126840844.1">
    <property type="nucleotide sequence ID" value="NZ_PIQH01000001.1"/>
</dbReference>
<dbReference type="InterPro" id="IPR004477">
    <property type="entry name" value="ComEC_N"/>
</dbReference>
<dbReference type="PANTHER" id="PTHR30619">
    <property type="entry name" value="DNA INTERNALIZATION/COMPETENCE PROTEIN COMEC/REC2"/>
    <property type="match status" value="1"/>
</dbReference>
<dbReference type="InterPro" id="IPR035681">
    <property type="entry name" value="ComA-like_MBL"/>
</dbReference>
<keyword evidence="5 6" id="KW-0472">Membrane</keyword>
<feature type="transmembrane region" description="Helical" evidence="6">
    <location>
        <begin position="457"/>
        <end position="474"/>
    </location>
</feature>
<dbReference type="OrthoDB" id="9761531at2"/>
<keyword evidence="3 6" id="KW-0812">Transmembrane</keyword>
<dbReference type="CDD" id="cd07731">
    <property type="entry name" value="ComA-like_MBL-fold"/>
    <property type="match status" value="1"/>
</dbReference>
<feature type="transmembrane region" description="Helical" evidence="6">
    <location>
        <begin position="364"/>
        <end position="391"/>
    </location>
</feature>
<evidence type="ECO:0000256" key="1">
    <source>
        <dbReference type="ARBA" id="ARBA00004651"/>
    </source>
</evidence>
<evidence type="ECO:0000256" key="3">
    <source>
        <dbReference type="ARBA" id="ARBA00022692"/>
    </source>
</evidence>
<dbReference type="GO" id="GO:0005886">
    <property type="term" value="C:plasma membrane"/>
    <property type="evidence" value="ECO:0007669"/>
    <property type="project" value="UniProtKB-SubCell"/>
</dbReference>
<feature type="transmembrane region" description="Helical" evidence="6">
    <location>
        <begin position="6"/>
        <end position="37"/>
    </location>
</feature>
<dbReference type="InterPro" id="IPR052159">
    <property type="entry name" value="Competence_DNA_uptake"/>
</dbReference>
<dbReference type="Gene3D" id="3.60.15.10">
    <property type="entry name" value="Ribonuclease Z/Hydroxyacylglutathione hydrolase-like"/>
    <property type="match status" value="1"/>
</dbReference>
<dbReference type="Pfam" id="PF03772">
    <property type="entry name" value="Competence"/>
    <property type="match status" value="1"/>
</dbReference>
<evidence type="ECO:0000259" key="7">
    <source>
        <dbReference type="Pfam" id="PF00753"/>
    </source>
</evidence>
<dbReference type="EMBL" id="PIQH01000001">
    <property type="protein sequence ID" value="RUO81503.1"/>
    <property type="molecule type" value="Genomic_DNA"/>
</dbReference>
<keyword evidence="2" id="KW-1003">Cell membrane</keyword>
<keyword evidence="10" id="KW-1185">Reference proteome</keyword>
<feature type="transmembrane region" description="Helical" evidence="6">
    <location>
        <begin position="336"/>
        <end position="352"/>
    </location>
</feature>
<comment type="caution">
    <text evidence="9">The sequence shown here is derived from an EMBL/GenBank/DDBJ whole genome shotgun (WGS) entry which is preliminary data.</text>
</comment>
<evidence type="ECO:0000256" key="5">
    <source>
        <dbReference type="ARBA" id="ARBA00023136"/>
    </source>
</evidence>
<evidence type="ECO:0000256" key="2">
    <source>
        <dbReference type="ARBA" id="ARBA00022475"/>
    </source>
</evidence>
<dbReference type="PANTHER" id="PTHR30619:SF1">
    <property type="entry name" value="RECOMBINATION PROTEIN 2"/>
    <property type="match status" value="1"/>
</dbReference>
<dbReference type="InterPro" id="IPR001279">
    <property type="entry name" value="Metallo-B-lactamas"/>
</dbReference>